<gene>
    <name evidence="2" type="ORF">SAMN02745226_00112</name>
</gene>
<accession>A0A1M7RT92</accession>
<feature type="domain" description="Glycosyltransferase subfamily 4-like N-terminal" evidence="1">
    <location>
        <begin position="48"/>
        <end position="150"/>
    </location>
</feature>
<keyword evidence="2" id="KW-0808">Transferase</keyword>
<organism evidence="2 3">
    <name type="scientific">Fervidobacterium gondwanense DSM 13020</name>
    <dbReference type="NCBI Taxonomy" id="1121883"/>
    <lineage>
        <taxon>Bacteria</taxon>
        <taxon>Thermotogati</taxon>
        <taxon>Thermotogota</taxon>
        <taxon>Thermotogae</taxon>
        <taxon>Thermotogales</taxon>
        <taxon>Fervidobacteriaceae</taxon>
        <taxon>Fervidobacterium</taxon>
    </lineage>
</organism>
<dbReference type="STRING" id="1121883.SAMN02745226_00112"/>
<proteinExistence type="predicted"/>
<keyword evidence="3" id="KW-1185">Reference proteome</keyword>
<dbReference type="Gene3D" id="3.40.50.2000">
    <property type="entry name" value="Glycogen Phosphorylase B"/>
    <property type="match status" value="1"/>
</dbReference>
<dbReference type="Proteomes" id="UP000184207">
    <property type="component" value="Unassembled WGS sequence"/>
</dbReference>
<protein>
    <submittedName>
        <fullName evidence="2">Glycosyl transferase 4-like</fullName>
    </submittedName>
</protein>
<dbReference type="Pfam" id="PF13439">
    <property type="entry name" value="Glyco_transf_4"/>
    <property type="match status" value="1"/>
</dbReference>
<dbReference type="EMBL" id="FRDJ01000001">
    <property type="protein sequence ID" value="SHN49262.1"/>
    <property type="molecule type" value="Genomic_DNA"/>
</dbReference>
<evidence type="ECO:0000313" key="3">
    <source>
        <dbReference type="Proteomes" id="UP000184207"/>
    </source>
</evidence>
<sequence>MIIGDCRGIFLRKLFDNLVVAGKKRYSFGLVSDGKRLYSSDQFDECSVPKKCIQRIFNAIYISKKISSEKPDVVHIHFLDPLNVFYKSLLKDAKVIITLWGSDLYRYPTRSLLKKLLQKFLIKRADIITVVSPKMKNDFQKIFGFEDKPILLTRFAIPIDLSIIDSLSEDKLRWFRRRFSVGENEIIITLGYSADPGKKHMYMIDEIVKLYNTFKNIFVFLPMTYGNVEHRELEQITKRYVLVLKVYTLLLV</sequence>
<dbReference type="SUPFAM" id="SSF53756">
    <property type="entry name" value="UDP-Glycosyltransferase/glycogen phosphorylase"/>
    <property type="match status" value="1"/>
</dbReference>
<dbReference type="GO" id="GO:0016740">
    <property type="term" value="F:transferase activity"/>
    <property type="evidence" value="ECO:0007669"/>
    <property type="project" value="UniProtKB-KW"/>
</dbReference>
<evidence type="ECO:0000313" key="2">
    <source>
        <dbReference type="EMBL" id="SHN49262.1"/>
    </source>
</evidence>
<dbReference type="InterPro" id="IPR028098">
    <property type="entry name" value="Glyco_trans_4-like_N"/>
</dbReference>
<reference evidence="3" key="1">
    <citation type="submission" date="2016-12" db="EMBL/GenBank/DDBJ databases">
        <authorList>
            <person name="Varghese N."/>
            <person name="Submissions S."/>
        </authorList>
    </citation>
    <scope>NUCLEOTIDE SEQUENCE [LARGE SCALE GENOMIC DNA]</scope>
    <source>
        <strain evidence="3">DSM 13020</strain>
    </source>
</reference>
<name>A0A1M7RT92_FERGO</name>
<dbReference type="AlphaFoldDB" id="A0A1M7RT92"/>
<evidence type="ECO:0000259" key="1">
    <source>
        <dbReference type="Pfam" id="PF13439"/>
    </source>
</evidence>